<dbReference type="Proteomes" id="UP000007752">
    <property type="component" value="Chromosome 12"/>
</dbReference>
<dbReference type="PANTHER" id="PTHR36885:SF3">
    <property type="entry name" value="OS12G0485150 PROTEIN"/>
    <property type="match status" value="1"/>
</dbReference>
<reference evidence="2" key="1">
    <citation type="journal article" date="2005" name="PLoS Biol.">
        <title>The genomes of Oryza sativa: a history of duplications.</title>
        <authorList>
            <person name="Yu J."/>
            <person name="Wang J."/>
            <person name="Lin W."/>
            <person name="Li S."/>
            <person name="Li H."/>
            <person name="Zhou J."/>
            <person name="Ni P."/>
            <person name="Dong W."/>
            <person name="Hu S."/>
            <person name="Zeng C."/>
            <person name="Zhang J."/>
            <person name="Zhang Y."/>
            <person name="Li R."/>
            <person name="Xu Z."/>
            <person name="Li S."/>
            <person name="Li X."/>
            <person name="Zheng H."/>
            <person name="Cong L."/>
            <person name="Lin L."/>
            <person name="Yin J."/>
            <person name="Geng J."/>
            <person name="Li G."/>
            <person name="Shi J."/>
            <person name="Liu J."/>
            <person name="Lv H."/>
            <person name="Li J."/>
            <person name="Wang J."/>
            <person name="Deng Y."/>
            <person name="Ran L."/>
            <person name="Shi X."/>
            <person name="Wang X."/>
            <person name="Wu Q."/>
            <person name="Li C."/>
            <person name="Ren X."/>
            <person name="Wang J."/>
            <person name="Wang X."/>
            <person name="Li D."/>
            <person name="Liu D."/>
            <person name="Zhang X."/>
            <person name="Ji Z."/>
            <person name="Zhao W."/>
            <person name="Sun Y."/>
            <person name="Zhang Z."/>
            <person name="Bao J."/>
            <person name="Han Y."/>
            <person name="Dong L."/>
            <person name="Ji J."/>
            <person name="Chen P."/>
            <person name="Wu S."/>
            <person name="Liu J."/>
            <person name="Xiao Y."/>
            <person name="Bu D."/>
            <person name="Tan J."/>
            <person name="Yang L."/>
            <person name="Ye C."/>
            <person name="Zhang J."/>
            <person name="Xu J."/>
            <person name="Zhou Y."/>
            <person name="Yu Y."/>
            <person name="Zhang B."/>
            <person name="Zhuang S."/>
            <person name="Wei H."/>
            <person name="Liu B."/>
            <person name="Lei M."/>
            <person name="Yu H."/>
            <person name="Li Y."/>
            <person name="Xu H."/>
            <person name="Wei S."/>
            <person name="He X."/>
            <person name="Fang L."/>
            <person name="Zhang Z."/>
            <person name="Zhang Y."/>
            <person name="Huang X."/>
            <person name="Su Z."/>
            <person name="Tong W."/>
            <person name="Li J."/>
            <person name="Tong Z."/>
            <person name="Li S."/>
            <person name="Ye J."/>
            <person name="Wang L."/>
            <person name="Fang L."/>
            <person name="Lei T."/>
            <person name="Chen C."/>
            <person name="Chen H."/>
            <person name="Xu Z."/>
            <person name="Li H."/>
            <person name="Huang H."/>
            <person name="Zhang F."/>
            <person name="Xu H."/>
            <person name="Li N."/>
            <person name="Zhao C."/>
            <person name="Li S."/>
            <person name="Dong L."/>
            <person name="Huang Y."/>
            <person name="Li L."/>
            <person name="Xi Y."/>
            <person name="Qi Q."/>
            <person name="Li W."/>
            <person name="Zhang B."/>
            <person name="Hu W."/>
            <person name="Zhang Y."/>
            <person name="Tian X."/>
            <person name="Jiao Y."/>
            <person name="Liang X."/>
            <person name="Jin J."/>
            <person name="Gao L."/>
            <person name="Zheng W."/>
            <person name="Hao B."/>
            <person name="Liu S."/>
            <person name="Wang W."/>
            <person name="Yuan L."/>
            <person name="Cao M."/>
            <person name="McDermott J."/>
            <person name="Samudrala R."/>
            <person name="Wang J."/>
            <person name="Wong G.K."/>
            <person name="Yang H."/>
        </authorList>
    </citation>
    <scope>NUCLEOTIDE SEQUENCE [LARGE SCALE GENOMIC DNA]</scope>
</reference>
<feature type="region of interest" description="Disordered" evidence="1">
    <location>
        <begin position="205"/>
        <end position="232"/>
    </location>
</feature>
<dbReference type="EMBL" id="CM000149">
    <property type="protein sequence ID" value="EEE53221.1"/>
    <property type="molecule type" value="Genomic_DNA"/>
</dbReference>
<protein>
    <submittedName>
        <fullName evidence="2">Uncharacterized protein</fullName>
    </submittedName>
</protein>
<feature type="compositionally biased region" description="Low complexity" evidence="1">
    <location>
        <begin position="92"/>
        <end position="110"/>
    </location>
</feature>
<gene>
    <name evidence="2" type="ORF">OsJ_36118</name>
</gene>
<reference evidence="2" key="2">
    <citation type="submission" date="2008-12" db="EMBL/GenBank/DDBJ databases">
        <title>Improved gene annotation of the rice (Oryza sativa) genomes.</title>
        <authorList>
            <person name="Wang J."/>
            <person name="Li R."/>
            <person name="Fan W."/>
            <person name="Huang Q."/>
            <person name="Zhang J."/>
            <person name="Zhou Y."/>
            <person name="Hu Y."/>
            <person name="Zi S."/>
            <person name="Li J."/>
            <person name="Ni P."/>
            <person name="Zheng H."/>
            <person name="Zhang Y."/>
            <person name="Zhao M."/>
            <person name="Hao Q."/>
            <person name="McDermott J."/>
            <person name="Samudrala R."/>
            <person name="Kristiansen K."/>
            <person name="Wong G.K.-S."/>
        </authorList>
    </citation>
    <scope>NUCLEOTIDE SEQUENCE</scope>
</reference>
<feature type="compositionally biased region" description="Acidic residues" evidence="1">
    <location>
        <begin position="111"/>
        <end position="124"/>
    </location>
</feature>
<feature type="region of interest" description="Disordered" evidence="1">
    <location>
        <begin position="92"/>
        <end position="150"/>
    </location>
</feature>
<accession>B9GD64</accession>
<dbReference type="HOGENOM" id="CLU_083158_0_0_1"/>
<sequence length="328" mass="34856">MATLLSPSPASGSSSSSDGGGARRLSELLEEQQEPFSLHLFLLDKGCSPALLDAACWPAAARAMRRRRRRPANALLSVILSKFLPRGAAAAKKVGGKRQQQQQPAAAAAIGEDDMEDEEEEEEEKQLSPVSVLEQSPFQPPASPAYSKSKQTCTLTSRLLRLRRGGAIAAATWIAQSSLAPRTSSIAEAIVIFRELLAAAYTPALPDHPVNNHTASSPSTSSSSSSSSSAAASRYWEEEEKLEAEIAKVHGLIAAEMAAGWSVCPVGDARRRVGAELAAAVLESLTEEAAAALMLTWSNGRPRCDDDDDDDAIDDDARCVVVAEQSCW</sequence>
<feature type="compositionally biased region" description="Low complexity" evidence="1">
    <location>
        <begin position="214"/>
        <end position="232"/>
    </location>
</feature>
<evidence type="ECO:0000313" key="2">
    <source>
        <dbReference type="EMBL" id="EEE53221.1"/>
    </source>
</evidence>
<feature type="region of interest" description="Disordered" evidence="1">
    <location>
        <begin position="1"/>
        <end position="27"/>
    </location>
</feature>
<evidence type="ECO:0000256" key="1">
    <source>
        <dbReference type="SAM" id="MobiDB-lite"/>
    </source>
</evidence>
<dbReference type="PANTHER" id="PTHR36885">
    <property type="entry name" value="EXPRESSED PROTEIN"/>
    <property type="match status" value="1"/>
</dbReference>
<organism evidence="2">
    <name type="scientific">Oryza sativa subsp. japonica</name>
    <name type="common">Rice</name>
    <dbReference type="NCBI Taxonomy" id="39947"/>
    <lineage>
        <taxon>Eukaryota</taxon>
        <taxon>Viridiplantae</taxon>
        <taxon>Streptophyta</taxon>
        <taxon>Embryophyta</taxon>
        <taxon>Tracheophyta</taxon>
        <taxon>Spermatophyta</taxon>
        <taxon>Magnoliopsida</taxon>
        <taxon>Liliopsida</taxon>
        <taxon>Poales</taxon>
        <taxon>Poaceae</taxon>
        <taxon>BOP clade</taxon>
        <taxon>Oryzoideae</taxon>
        <taxon>Oryzeae</taxon>
        <taxon>Oryzinae</taxon>
        <taxon>Oryza</taxon>
        <taxon>Oryza sativa</taxon>
    </lineage>
</organism>
<dbReference type="AlphaFoldDB" id="B9GD64"/>
<feature type="compositionally biased region" description="Low complexity" evidence="1">
    <location>
        <begin position="1"/>
        <end position="17"/>
    </location>
</feature>
<name>B9GD64_ORYSJ</name>
<proteinExistence type="predicted"/>